<dbReference type="AlphaFoldDB" id="A0A1V9XN69"/>
<dbReference type="PROSITE" id="PS50888">
    <property type="entry name" value="BHLH"/>
    <property type="match status" value="1"/>
</dbReference>
<dbReference type="InterPro" id="IPR036638">
    <property type="entry name" value="HLH_DNA-bd_sf"/>
</dbReference>
<proteinExistence type="predicted"/>
<evidence type="ECO:0000256" key="2">
    <source>
        <dbReference type="SAM" id="MobiDB-lite"/>
    </source>
</evidence>
<dbReference type="GO" id="GO:0003700">
    <property type="term" value="F:DNA-binding transcription factor activity"/>
    <property type="evidence" value="ECO:0007669"/>
    <property type="project" value="InterPro"/>
</dbReference>
<sequence>NDGFERRSLFHIWASISSVSELKAKAPGLHNNCHRSAVLCSHILDAAVAHTGEASHWRQYSVAEIENETDDSESNDDEEDEDEDDDDDEEEDEEEIDVVNVKLDSQTHNTNAANGQTQLRAHQKSLTSQATSSQRSLLKSKNSLKTAAHKQRKQKNAPVASVSVPNSPAVGPATPYLLPTLPSPQPGGNPAGPVEYPMPKVTSSGRVVQPTNRNVSFLEAQPQHSSRGEHHSRKRKKNGGEQQQSGRQAKHGRHNGSSRTCDVEDPEKRREHNSMERKRRDDLRFAFQRLRELVPELKDNPKAAKVTILSKAAEYSLRLQQQQSQLETQALYEARRKRQLEKTFALLQQQHLRDSSSNSNSSSSSSNSSSSSSSRCFGVTALSV</sequence>
<keyword evidence="1" id="KW-0238">DNA-binding</keyword>
<dbReference type="SMART" id="SM00353">
    <property type="entry name" value="HLH"/>
    <property type="match status" value="1"/>
</dbReference>
<name>A0A1V9XN69_9ACAR</name>
<dbReference type="InParanoid" id="A0A1V9XN69"/>
<feature type="compositionally biased region" description="Low complexity" evidence="2">
    <location>
        <begin position="355"/>
        <end position="374"/>
    </location>
</feature>
<dbReference type="GO" id="GO:0046983">
    <property type="term" value="F:protein dimerization activity"/>
    <property type="evidence" value="ECO:0007669"/>
    <property type="project" value="InterPro"/>
</dbReference>
<dbReference type="Pfam" id="PF00010">
    <property type="entry name" value="HLH"/>
    <property type="match status" value="1"/>
</dbReference>
<dbReference type="InterPro" id="IPR002418">
    <property type="entry name" value="Tscrpt_reg_Myc"/>
</dbReference>
<dbReference type="EMBL" id="MNPL01007110">
    <property type="protein sequence ID" value="OQR74955.1"/>
    <property type="molecule type" value="Genomic_DNA"/>
</dbReference>
<organism evidence="4 5">
    <name type="scientific">Tropilaelaps mercedesae</name>
    <dbReference type="NCBI Taxonomy" id="418985"/>
    <lineage>
        <taxon>Eukaryota</taxon>
        <taxon>Metazoa</taxon>
        <taxon>Ecdysozoa</taxon>
        <taxon>Arthropoda</taxon>
        <taxon>Chelicerata</taxon>
        <taxon>Arachnida</taxon>
        <taxon>Acari</taxon>
        <taxon>Parasitiformes</taxon>
        <taxon>Mesostigmata</taxon>
        <taxon>Gamasina</taxon>
        <taxon>Dermanyssoidea</taxon>
        <taxon>Laelapidae</taxon>
        <taxon>Tropilaelaps</taxon>
    </lineage>
</organism>
<gene>
    <name evidence="4" type="ORF">BIW11_08739</name>
</gene>
<dbReference type="Proteomes" id="UP000192247">
    <property type="component" value="Unassembled WGS sequence"/>
</dbReference>
<evidence type="ECO:0000313" key="5">
    <source>
        <dbReference type="Proteomes" id="UP000192247"/>
    </source>
</evidence>
<dbReference type="CDD" id="cd11400">
    <property type="entry name" value="bHLHzip_Myc"/>
    <property type="match status" value="1"/>
</dbReference>
<dbReference type="SUPFAM" id="SSF47459">
    <property type="entry name" value="HLH, helix-loop-helix DNA-binding domain"/>
    <property type="match status" value="1"/>
</dbReference>
<dbReference type="OrthoDB" id="6516127at2759"/>
<accession>A0A1V9XN69</accession>
<dbReference type="InterPro" id="IPR050433">
    <property type="entry name" value="Myc_transcription_factors"/>
</dbReference>
<feature type="region of interest" description="Disordered" evidence="2">
    <location>
        <begin position="349"/>
        <end position="384"/>
    </location>
</feature>
<evidence type="ECO:0000259" key="3">
    <source>
        <dbReference type="PROSITE" id="PS50888"/>
    </source>
</evidence>
<dbReference type="PANTHER" id="PTHR45851">
    <property type="entry name" value="MYC PROTO-ONCOGENE"/>
    <property type="match status" value="1"/>
</dbReference>
<comment type="caution">
    <text evidence="4">The sequence shown here is derived from an EMBL/GenBank/DDBJ whole genome shotgun (WGS) entry which is preliminary data.</text>
</comment>
<feature type="region of interest" description="Disordered" evidence="2">
    <location>
        <begin position="218"/>
        <end position="277"/>
    </location>
</feature>
<feature type="domain" description="BHLH" evidence="3">
    <location>
        <begin position="267"/>
        <end position="319"/>
    </location>
</feature>
<feature type="compositionally biased region" description="Basic and acidic residues" evidence="2">
    <location>
        <begin position="266"/>
        <end position="277"/>
    </location>
</feature>
<feature type="compositionally biased region" description="Polar residues" evidence="2">
    <location>
        <begin position="114"/>
        <end position="145"/>
    </location>
</feature>
<feature type="region of interest" description="Disordered" evidence="2">
    <location>
        <begin position="66"/>
        <end position="96"/>
    </location>
</feature>
<dbReference type="FunFam" id="4.10.280.10:FF:000019">
    <property type="entry name" value="Myc proto-oncogene protein"/>
    <property type="match status" value="1"/>
</dbReference>
<evidence type="ECO:0000313" key="4">
    <source>
        <dbReference type="EMBL" id="OQR74955.1"/>
    </source>
</evidence>
<reference evidence="4 5" key="1">
    <citation type="journal article" date="2017" name="Gigascience">
        <title>Draft genome of the honey bee ectoparasitic mite, Tropilaelaps mercedesae, is shaped by the parasitic life history.</title>
        <authorList>
            <person name="Dong X."/>
            <person name="Armstrong S.D."/>
            <person name="Xia D."/>
            <person name="Makepeace B.L."/>
            <person name="Darby A.C."/>
            <person name="Kadowaki T."/>
        </authorList>
    </citation>
    <scope>NUCLEOTIDE SEQUENCE [LARGE SCALE GENOMIC DNA]</scope>
    <source>
        <strain evidence="4">Wuxi-XJTLU</strain>
    </source>
</reference>
<keyword evidence="5" id="KW-1185">Reference proteome</keyword>
<dbReference type="Gene3D" id="4.10.280.10">
    <property type="entry name" value="Helix-loop-helix DNA-binding domain"/>
    <property type="match status" value="1"/>
</dbReference>
<dbReference type="GO" id="GO:0003677">
    <property type="term" value="F:DNA binding"/>
    <property type="evidence" value="ECO:0007669"/>
    <property type="project" value="UniProtKB-KW"/>
</dbReference>
<feature type="compositionally biased region" description="Low complexity" evidence="2">
    <location>
        <begin position="156"/>
        <end position="173"/>
    </location>
</feature>
<dbReference type="PRINTS" id="PR00044">
    <property type="entry name" value="LEUZIPPRMYC"/>
</dbReference>
<dbReference type="InterPro" id="IPR011598">
    <property type="entry name" value="bHLH_dom"/>
</dbReference>
<evidence type="ECO:0000256" key="1">
    <source>
        <dbReference type="ARBA" id="ARBA00023125"/>
    </source>
</evidence>
<dbReference type="STRING" id="418985.A0A1V9XN69"/>
<protein>
    <recommendedName>
        <fullName evidence="3">BHLH domain-containing protein</fullName>
    </recommendedName>
</protein>
<feature type="region of interest" description="Disordered" evidence="2">
    <location>
        <begin position="114"/>
        <end position="206"/>
    </location>
</feature>
<feature type="non-terminal residue" evidence="4">
    <location>
        <position position="1"/>
    </location>
</feature>